<proteinExistence type="predicted"/>
<keyword evidence="3" id="KW-1185">Reference proteome</keyword>
<dbReference type="EMBL" id="BJYT01000011">
    <property type="protein sequence ID" value="GEO10429.1"/>
    <property type="molecule type" value="Genomic_DNA"/>
</dbReference>
<name>A0A512BEN2_9BACT</name>
<evidence type="ECO:0000313" key="2">
    <source>
        <dbReference type="EMBL" id="GEO10429.1"/>
    </source>
</evidence>
<protein>
    <recommendedName>
        <fullName evidence="4">Lipocalin-like domain-containing protein</fullName>
    </recommendedName>
</protein>
<evidence type="ECO:0008006" key="4">
    <source>
        <dbReference type="Google" id="ProtNLM"/>
    </source>
</evidence>
<dbReference type="OrthoDB" id="1260349at2"/>
<feature type="chain" id="PRO_5021851328" description="Lipocalin-like domain-containing protein" evidence="1">
    <location>
        <begin position="21"/>
        <end position="124"/>
    </location>
</feature>
<comment type="caution">
    <text evidence="2">The sequence shown here is derived from an EMBL/GenBank/DDBJ whole genome shotgun (WGS) entry which is preliminary data.</text>
</comment>
<sequence>MKKSFFCLLLITLVSGSIKAQLANSKWKGVLELGSPVNVSFEFGKDTLAVMNLDQSSVLETMIYKVTNSTFTLVKVSGQSDCETSTIGKYKYEIKENTLILTTIEDVCEDRGPVLNNLKLVKNT</sequence>
<keyword evidence="1" id="KW-0732">Signal</keyword>
<organism evidence="2 3">
    <name type="scientific">Segetibacter aerophilus</name>
    <dbReference type="NCBI Taxonomy" id="670293"/>
    <lineage>
        <taxon>Bacteria</taxon>
        <taxon>Pseudomonadati</taxon>
        <taxon>Bacteroidota</taxon>
        <taxon>Chitinophagia</taxon>
        <taxon>Chitinophagales</taxon>
        <taxon>Chitinophagaceae</taxon>
        <taxon>Segetibacter</taxon>
    </lineage>
</organism>
<accession>A0A512BEN2</accession>
<evidence type="ECO:0000256" key="1">
    <source>
        <dbReference type="SAM" id="SignalP"/>
    </source>
</evidence>
<feature type="signal peptide" evidence="1">
    <location>
        <begin position="1"/>
        <end position="20"/>
    </location>
</feature>
<dbReference type="AlphaFoldDB" id="A0A512BEN2"/>
<gene>
    <name evidence="2" type="ORF">SAE01_29250</name>
</gene>
<dbReference type="Proteomes" id="UP000321513">
    <property type="component" value="Unassembled WGS sequence"/>
</dbReference>
<reference evidence="2 3" key="1">
    <citation type="submission" date="2019-07" db="EMBL/GenBank/DDBJ databases">
        <title>Whole genome shotgun sequence of Segetibacter aerophilus NBRC 106135.</title>
        <authorList>
            <person name="Hosoyama A."/>
            <person name="Uohara A."/>
            <person name="Ohji S."/>
            <person name="Ichikawa N."/>
        </authorList>
    </citation>
    <scope>NUCLEOTIDE SEQUENCE [LARGE SCALE GENOMIC DNA]</scope>
    <source>
        <strain evidence="2 3">NBRC 106135</strain>
    </source>
</reference>
<evidence type="ECO:0000313" key="3">
    <source>
        <dbReference type="Proteomes" id="UP000321513"/>
    </source>
</evidence>
<dbReference type="RefSeq" id="WP_147204548.1">
    <property type="nucleotide sequence ID" value="NZ_BJYT01000011.1"/>
</dbReference>